<sequence length="62" mass="6459">MARGSAVGTTYTRQEGGVRGYLASAHAPQIGVCRFGVIPLNSIPWAVVATHCAAVYGSRLGR</sequence>
<organism evidence="1 2">
    <name type="scientific">Lentinus tigrinus ALCF2SS1-6</name>
    <dbReference type="NCBI Taxonomy" id="1328759"/>
    <lineage>
        <taxon>Eukaryota</taxon>
        <taxon>Fungi</taxon>
        <taxon>Dikarya</taxon>
        <taxon>Basidiomycota</taxon>
        <taxon>Agaricomycotina</taxon>
        <taxon>Agaricomycetes</taxon>
        <taxon>Polyporales</taxon>
        <taxon>Polyporaceae</taxon>
        <taxon>Lentinus</taxon>
    </lineage>
</organism>
<dbReference type="Proteomes" id="UP000313359">
    <property type="component" value="Unassembled WGS sequence"/>
</dbReference>
<name>A0A5C2S225_9APHY</name>
<protein>
    <submittedName>
        <fullName evidence="1">Uncharacterized protein</fullName>
    </submittedName>
</protein>
<keyword evidence="2" id="KW-1185">Reference proteome</keyword>
<evidence type="ECO:0000313" key="2">
    <source>
        <dbReference type="Proteomes" id="UP000313359"/>
    </source>
</evidence>
<gene>
    <name evidence="1" type="ORF">L227DRAFT_577808</name>
</gene>
<accession>A0A5C2S225</accession>
<reference evidence="1" key="1">
    <citation type="journal article" date="2018" name="Genome Biol. Evol.">
        <title>Genomics and development of Lentinus tigrinus, a white-rot wood-decaying mushroom with dimorphic fruiting bodies.</title>
        <authorList>
            <person name="Wu B."/>
            <person name="Xu Z."/>
            <person name="Knudson A."/>
            <person name="Carlson A."/>
            <person name="Chen N."/>
            <person name="Kovaka S."/>
            <person name="LaButti K."/>
            <person name="Lipzen A."/>
            <person name="Pennachio C."/>
            <person name="Riley R."/>
            <person name="Schakwitz W."/>
            <person name="Umezawa K."/>
            <person name="Ohm R.A."/>
            <person name="Grigoriev I.V."/>
            <person name="Nagy L.G."/>
            <person name="Gibbons J."/>
            <person name="Hibbett D."/>
        </authorList>
    </citation>
    <scope>NUCLEOTIDE SEQUENCE [LARGE SCALE GENOMIC DNA]</scope>
    <source>
        <strain evidence="1">ALCF2SS1-6</strain>
    </source>
</reference>
<dbReference type="AlphaFoldDB" id="A0A5C2S225"/>
<evidence type="ECO:0000313" key="1">
    <source>
        <dbReference type="EMBL" id="RPD57492.1"/>
    </source>
</evidence>
<dbReference type="EMBL" id="ML122280">
    <property type="protein sequence ID" value="RPD57492.1"/>
    <property type="molecule type" value="Genomic_DNA"/>
</dbReference>
<proteinExistence type="predicted"/>